<organism evidence="4 5">
    <name type="scientific">Striga hermonthica</name>
    <name type="common">Purple witchweed</name>
    <name type="synonym">Buchnera hermonthica</name>
    <dbReference type="NCBI Taxonomy" id="68872"/>
    <lineage>
        <taxon>Eukaryota</taxon>
        <taxon>Viridiplantae</taxon>
        <taxon>Streptophyta</taxon>
        <taxon>Embryophyta</taxon>
        <taxon>Tracheophyta</taxon>
        <taxon>Spermatophyta</taxon>
        <taxon>Magnoliopsida</taxon>
        <taxon>eudicotyledons</taxon>
        <taxon>Gunneridae</taxon>
        <taxon>Pentapetalae</taxon>
        <taxon>asterids</taxon>
        <taxon>lamiids</taxon>
        <taxon>Lamiales</taxon>
        <taxon>Orobanchaceae</taxon>
        <taxon>Buchnereae</taxon>
        <taxon>Striga</taxon>
    </lineage>
</organism>
<keyword evidence="1" id="KW-0479">Metal-binding</keyword>
<name>A0A9N7MJS9_STRHE</name>
<feature type="compositionally biased region" description="Polar residues" evidence="2">
    <location>
        <begin position="11"/>
        <end position="26"/>
    </location>
</feature>
<accession>A0A9N7MJS9</accession>
<dbReference type="AlphaFoldDB" id="A0A9N7MJS9"/>
<dbReference type="GO" id="GO:0005634">
    <property type="term" value="C:nucleus"/>
    <property type="evidence" value="ECO:0007669"/>
    <property type="project" value="InterPro"/>
</dbReference>
<evidence type="ECO:0000313" key="5">
    <source>
        <dbReference type="Proteomes" id="UP001153555"/>
    </source>
</evidence>
<keyword evidence="1" id="KW-0862">Zinc</keyword>
<dbReference type="PROSITE" id="PS51141">
    <property type="entry name" value="ZF_SBP"/>
    <property type="match status" value="1"/>
</dbReference>
<keyword evidence="1" id="KW-0863">Zinc-finger</keyword>
<dbReference type="GO" id="GO:0003677">
    <property type="term" value="F:DNA binding"/>
    <property type="evidence" value="ECO:0007669"/>
    <property type="project" value="InterPro"/>
</dbReference>
<feature type="region of interest" description="Disordered" evidence="2">
    <location>
        <begin position="1"/>
        <end position="44"/>
    </location>
</feature>
<protein>
    <submittedName>
        <fullName evidence="4">Squamosa promoter-binding-like protein 3</fullName>
    </submittedName>
</protein>
<gene>
    <name evidence="4" type="ORF">SHERM_10878</name>
</gene>
<evidence type="ECO:0000259" key="3">
    <source>
        <dbReference type="PROSITE" id="PS51141"/>
    </source>
</evidence>
<keyword evidence="5" id="KW-1185">Reference proteome</keyword>
<dbReference type="EMBL" id="CACSLK010003174">
    <property type="protein sequence ID" value="CAA0808649.1"/>
    <property type="molecule type" value="Genomic_DNA"/>
</dbReference>
<dbReference type="SUPFAM" id="SSF103612">
    <property type="entry name" value="SBT domain"/>
    <property type="match status" value="1"/>
</dbReference>
<dbReference type="InterPro" id="IPR036893">
    <property type="entry name" value="SBP_sf"/>
</dbReference>
<evidence type="ECO:0000313" key="4">
    <source>
        <dbReference type="EMBL" id="CAA0808649.1"/>
    </source>
</evidence>
<comment type="caution">
    <text evidence="4">The sequence shown here is derived from an EMBL/GenBank/DDBJ whole genome shotgun (WGS) entry which is preliminary data.</text>
</comment>
<dbReference type="Proteomes" id="UP001153555">
    <property type="component" value="Unassembled WGS sequence"/>
</dbReference>
<proteinExistence type="predicted"/>
<reference evidence="4" key="1">
    <citation type="submission" date="2019-12" db="EMBL/GenBank/DDBJ databases">
        <authorList>
            <person name="Scholes J."/>
        </authorList>
    </citation>
    <scope>NUCLEOTIDE SEQUENCE</scope>
</reference>
<evidence type="ECO:0000256" key="1">
    <source>
        <dbReference type="PROSITE-ProRule" id="PRU00470"/>
    </source>
</evidence>
<evidence type="ECO:0000256" key="2">
    <source>
        <dbReference type="SAM" id="MobiDB-lite"/>
    </source>
</evidence>
<sequence>MGGRPEIGDSANPSGVSGSRNRSVHMSGQFMADQPLARTNDSDLKPNLAMFHELSEFDEAKRSWQRRLAGHNERRRKNFSDENANY</sequence>
<dbReference type="Pfam" id="PF03110">
    <property type="entry name" value="SBP"/>
    <property type="match status" value="1"/>
</dbReference>
<dbReference type="OrthoDB" id="514967at2759"/>
<dbReference type="GO" id="GO:0008270">
    <property type="term" value="F:zinc ion binding"/>
    <property type="evidence" value="ECO:0007669"/>
    <property type="project" value="UniProtKB-KW"/>
</dbReference>
<dbReference type="InterPro" id="IPR004333">
    <property type="entry name" value="SBP_dom"/>
</dbReference>
<feature type="domain" description="SBP-type" evidence="3">
    <location>
        <begin position="1"/>
        <end position="78"/>
    </location>
</feature>